<reference evidence="2" key="1">
    <citation type="journal article" date="2019" name="Int. J. Syst. Evol. Microbiol.">
        <title>The Global Catalogue of Microorganisms (GCM) 10K type strain sequencing project: providing services to taxonomists for standard genome sequencing and annotation.</title>
        <authorList>
            <consortium name="The Broad Institute Genomics Platform"/>
            <consortium name="The Broad Institute Genome Sequencing Center for Infectious Disease"/>
            <person name="Wu L."/>
            <person name="Ma J."/>
        </authorList>
    </citation>
    <scope>NUCLEOTIDE SEQUENCE [LARGE SCALE GENOMIC DNA]</scope>
    <source>
        <strain evidence="2">JCM 17440</strain>
    </source>
</reference>
<evidence type="ECO:0000313" key="2">
    <source>
        <dbReference type="Proteomes" id="UP001501710"/>
    </source>
</evidence>
<keyword evidence="2" id="KW-1185">Reference proteome</keyword>
<evidence type="ECO:0008006" key="3">
    <source>
        <dbReference type="Google" id="ProtNLM"/>
    </source>
</evidence>
<evidence type="ECO:0000313" key="1">
    <source>
        <dbReference type="EMBL" id="GAA4229814.1"/>
    </source>
</evidence>
<dbReference type="Proteomes" id="UP001501710">
    <property type="component" value="Unassembled WGS sequence"/>
</dbReference>
<dbReference type="EMBL" id="BAABAS010000005">
    <property type="protein sequence ID" value="GAA4229814.1"/>
    <property type="molecule type" value="Genomic_DNA"/>
</dbReference>
<gene>
    <name evidence="1" type="ORF">GCM10022254_23120</name>
</gene>
<accession>A0ABP8BXM3</accession>
<name>A0ABP8BXM3_9ACTN</name>
<comment type="caution">
    <text evidence="1">The sequence shown here is derived from an EMBL/GenBank/DDBJ whole genome shotgun (WGS) entry which is preliminary data.</text>
</comment>
<proteinExistence type="predicted"/>
<organism evidence="1 2">
    <name type="scientific">Actinomadura meridiana</name>
    <dbReference type="NCBI Taxonomy" id="559626"/>
    <lineage>
        <taxon>Bacteria</taxon>
        <taxon>Bacillati</taxon>
        <taxon>Actinomycetota</taxon>
        <taxon>Actinomycetes</taxon>
        <taxon>Streptosporangiales</taxon>
        <taxon>Thermomonosporaceae</taxon>
        <taxon>Actinomadura</taxon>
    </lineage>
</organism>
<protein>
    <recommendedName>
        <fullName evidence="3">Lipoprotein</fullName>
    </recommendedName>
</protein>
<sequence length="160" mass="16549">MLAASLSLGVALSGCGVRPTGIIGAGALPSAAGSAPVISVYLISGPRLQVVSRPGLIGRPLLAIEQLAVPPTSLERKAGLHTDVRRPISGSLRGDGIAASGTRSALYVQPTDTRDPNVRWSELATAQIACTGEAIPGVERVRLSSETGWRDVTCPQFVDR</sequence>